<organism evidence="1 2">
    <name type="scientific">Lactobacillus helveticus CIRM-BIA 104</name>
    <dbReference type="NCBI Taxonomy" id="1226333"/>
    <lineage>
        <taxon>Bacteria</taxon>
        <taxon>Bacillati</taxon>
        <taxon>Bacillota</taxon>
        <taxon>Bacilli</taxon>
        <taxon>Lactobacillales</taxon>
        <taxon>Lactobacillaceae</taxon>
        <taxon>Lactobacillus</taxon>
    </lineage>
</organism>
<evidence type="ECO:0000313" key="1">
    <source>
        <dbReference type="EMBL" id="CDI61080.1"/>
    </source>
</evidence>
<reference evidence="1" key="1">
    <citation type="submission" date="2013-09" db="EMBL/GenBank/DDBJ databases">
        <title>Draft Genome Sequence of five Lactobacillus helveticus strains CIRM-BIA 101T, 103, 104, 951 and 953 isolated from milk product.</title>
        <authorList>
            <person name="Valence F."/>
            <person name="Chuat V."/>
            <person name="Ma L."/>
            <person name="Creno S."/>
            <person name="Falentin H."/>
            <person name="Lortal S."/>
            <person name="Bizet C."/>
            <person name="Clermont D."/>
            <person name="Loux V."/>
            <person name="Bouchier C."/>
            <person name="Cousin S."/>
        </authorList>
    </citation>
    <scope>NUCLEOTIDE SEQUENCE [LARGE SCALE GENOMIC DNA]</scope>
    <source>
        <strain evidence="1">CIRM-BIA 104</strain>
    </source>
</reference>
<protein>
    <submittedName>
        <fullName evidence="1">Uncharacterized protein</fullName>
    </submittedName>
</protein>
<evidence type="ECO:0000313" key="2">
    <source>
        <dbReference type="Proteomes" id="UP000017247"/>
    </source>
</evidence>
<comment type="caution">
    <text evidence="1">The sequence shown here is derived from an EMBL/GenBank/DDBJ whole genome shotgun (WGS) entry which is preliminary data.</text>
</comment>
<dbReference type="HOGENOM" id="CLU_3436749_0_0_9"/>
<accession>U6FDF9</accession>
<sequence>MTRKYEKEVKEA</sequence>
<gene>
    <name evidence="1" type="ORF">LHCIRMBIA104_00970</name>
</gene>
<proteinExistence type="predicted"/>
<name>U6FDF9_LACHE</name>
<dbReference type="EMBL" id="CBUL010000163">
    <property type="protein sequence ID" value="CDI61080.1"/>
    <property type="molecule type" value="Genomic_DNA"/>
</dbReference>
<dbReference type="Proteomes" id="UP000017247">
    <property type="component" value="Unassembled WGS sequence"/>
</dbReference>